<proteinExistence type="predicted"/>
<sequence length="60" mass="6570">MAIQAGHTPNLKKVSAAFLYHGKFTGMMGQLAPSPSYSLIPHTLILSFMAYDLTQEMIQA</sequence>
<comment type="caution">
    <text evidence="1">The sequence shown here is derived from an EMBL/GenBank/DDBJ whole genome shotgun (WGS) entry which is preliminary data.</text>
</comment>
<organism evidence="1 2">
    <name type="scientific">Chitinophaga fulva</name>
    <dbReference type="NCBI Taxonomy" id="2728842"/>
    <lineage>
        <taxon>Bacteria</taxon>
        <taxon>Pseudomonadati</taxon>
        <taxon>Bacteroidota</taxon>
        <taxon>Chitinophagia</taxon>
        <taxon>Chitinophagales</taxon>
        <taxon>Chitinophagaceae</taxon>
        <taxon>Chitinophaga</taxon>
    </lineage>
</organism>
<accession>A0A848GFU4</accession>
<dbReference type="AlphaFoldDB" id="A0A848GFU4"/>
<keyword evidence="2" id="KW-1185">Reference proteome</keyword>
<protein>
    <submittedName>
        <fullName evidence="1">Uncharacterized protein</fullName>
    </submittedName>
</protein>
<dbReference type="Proteomes" id="UP000583266">
    <property type="component" value="Unassembled WGS sequence"/>
</dbReference>
<evidence type="ECO:0000313" key="2">
    <source>
        <dbReference type="Proteomes" id="UP000583266"/>
    </source>
</evidence>
<evidence type="ECO:0000313" key="1">
    <source>
        <dbReference type="EMBL" id="NML37344.1"/>
    </source>
</evidence>
<reference evidence="1 2" key="1">
    <citation type="submission" date="2020-04" db="EMBL/GenBank/DDBJ databases">
        <title>Chitinophaga sp. G-6-1-13 sp. nov., isolated from soil.</title>
        <authorList>
            <person name="Dahal R.H."/>
            <person name="Chaudhary D.K."/>
        </authorList>
    </citation>
    <scope>NUCLEOTIDE SEQUENCE [LARGE SCALE GENOMIC DNA]</scope>
    <source>
        <strain evidence="1 2">G-6-1-13</strain>
    </source>
</reference>
<gene>
    <name evidence="1" type="ORF">HHL17_09050</name>
</gene>
<dbReference type="RefSeq" id="WP_169224410.1">
    <property type="nucleotide sequence ID" value="NZ_JABBGC010000001.1"/>
</dbReference>
<name>A0A848GFU4_9BACT</name>
<dbReference type="EMBL" id="JABBGC010000001">
    <property type="protein sequence ID" value="NML37344.1"/>
    <property type="molecule type" value="Genomic_DNA"/>
</dbReference>